<accession>A0A1E5TN08</accession>
<dbReference type="EMBL" id="JAMBQA010000004">
    <property type="protein sequence ID" value="MDG0846360.1"/>
    <property type="molecule type" value="Genomic_DNA"/>
</dbReference>
<evidence type="ECO:0000256" key="3">
    <source>
        <dbReference type="HAMAP-Rule" id="MF_01660"/>
    </source>
</evidence>
<comment type="subunit">
    <text evidence="3">Monomer.</text>
</comment>
<dbReference type="KEGG" id="seqo:SE1039_08030"/>
<dbReference type="GeneID" id="69846309"/>
<proteinExistence type="inferred from homology"/>
<keyword evidence="1 3" id="KW-0474">Menaquinone biosynthesis</keyword>
<evidence type="ECO:0000313" key="7">
    <source>
        <dbReference type="Proteomes" id="UP000095464"/>
    </source>
</evidence>
<dbReference type="InterPro" id="IPR022485">
    <property type="entry name" value="SHCHC_synthase_MenH"/>
</dbReference>
<dbReference type="EMBL" id="LNPX01000002">
    <property type="protein sequence ID" value="OEK59067.1"/>
    <property type="molecule type" value="Genomic_DNA"/>
</dbReference>
<dbReference type="EC" id="4.2.99.20" evidence="3"/>
<gene>
    <name evidence="3 5" type="primary">menH</name>
    <name evidence="6" type="ORF">ASS94_00290</name>
    <name evidence="5" type="ORF">M4L89_09000</name>
</gene>
<evidence type="ECO:0000256" key="1">
    <source>
        <dbReference type="ARBA" id="ARBA00022428"/>
    </source>
</evidence>
<dbReference type="AlphaFoldDB" id="A0A1E5TN08"/>
<dbReference type="PANTHER" id="PTHR42916">
    <property type="entry name" value="2-SUCCINYL-5-ENOLPYRUVYL-6-HYDROXY-3-CYCLOHEXENE-1-CARBOXYLATE SYNTHASE"/>
    <property type="match status" value="1"/>
</dbReference>
<feature type="domain" description="AB hydrolase-1" evidence="4">
    <location>
        <begin position="17"/>
        <end position="253"/>
    </location>
</feature>
<dbReference type="PANTHER" id="PTHR42916:SF1">
    <property type="entry name" value="PROTEIN PHYLLO, CHLOROPLASTIC"/>
    <property type="match status" value="1"/>
</dbReference>
<dbReference type="Gene3D" id="3.40.50.1820">
    <property type="entry name" value="alpha/beta hydrolase"/>
    <property type="match status" value="1"/>
</dbReference>
<comment type="function">
    <text evidence="3">Catalyzes a proton abstraction reaction that results in 2,5-elimination of pyruvate from 2-succinyl-5-enolpyruvyl-6-hydroxy-3-cyclohexene-1-carboxylate (SEPHCHC) and the formation of 2-succinyl-6-hydroxy-2,4-cyclohexadiene-1-carboxylate (SHCHC).</text>
</comment>
<comment type="catalytic activity">
    <reaction evidence="3">
        <text>5-enolpyruvoyl-6-hydroxy-2-succinyl-cyclohex-3-ene-1-carboxylate = (1R,6R)-6-hydroxy-2-succinyl-cyclohexa-2,4-diene-1-carboxylate + pyruvate</text>
        <dbReference type="Rhea" id="RHEA:25597"/>
        <dbReference type="ChEBI" id="CHEBI:15361"/>
        <dbReference type="ChEBI" id="CHEBI:58689"/>
        <dbReference type="ChEBI" id="CHEBI:58818"/>
        <dbReference type="EC" id="4.2.99.20"/>
    </reaction>
</comment>
<evidence type="ECO:0000256" key="2">
    <source>
        <dbReference type="ARBA" id="ARBA00023239"/>
    </source>
</evidence>
<name>A0A1E5TN08_9STAP</name>
<dbReference type="Proteomes" id="UP000095464">
    <property type="component" value="Unassembled WGS sequence"/>
</dbReference>
<evidence type="ECO:0000259" key="4">
    <source>
        <dbReference type="Pfam" id="PF12697"/>
    </source>
</evidence>
<reference evidence="7" key="1">
    <citation type="submission" date="2015-11" db="EMBL/GenBank/DDBJ databases">
        <title>Genomic diversity of Staphylococcus saprophyticus strains from urinary tract infections, animal surfaces, and fermented foods.</title>
        <authorList>
            <person name="Wolfe B.E."/>
        </authorList>
    </citation>
    <scope>NUCLEOTIDE SEQUENCE [LARGE SCALE GENOMIC DNA]</scope>
    <source>
        <strain evidence="7">738_7</strain>
    </source>
</reference>
<evidence type="ECO:0000313" key="6">
    <source>
        <dbReference type="EMBL" id="OEK59067.1"/>
    </source>
</evidence>
<dbReference type="RefSeq" id="WP_002508055.1">
    <property type="nucleotide sequence ID" value="NZ_CP013114.1"/>
</dbReference>
<comment type="caution">
    <text evidence="5">The sequence shown here is derived from an EMBL/GenBank/DDBJ whole genome shotgun (WGS) entry which is preliminary data.</text>
</comment>
<evidence type="ECO:0000313" key="5">
    <source>
        <dbReference type="EMBL" id="MDG0846360.1"/>
    </source>
</evidence>
<sequence length="268" mass="30733">MLHYKFHRANQSTNQLLVMLHGFISDQQAFDNHIHILKESVNIVTIDLPGHGADESPFHREWDFPFISQQLDETLEVFSAYQLFLHGYSMGGRIALYHAIHGNTTLTGLVLESTSPGIEDRTAQIERQQVDYARARVLEIAGLEVFVNDWEKLPLFYTQHDLDKITKLSIRNMRMRQDASRLAKALRDYGTGKMPNLWSELNQIQIPTCIIVGNLDGKFCEIAQKIVSIIPKTELFEIAQSGHTVHVEEMAEFDRIVLGFIQKEEQND</sequence>
<evidence type="ECO:0000313" key="8">
    <source>
        <dbReference type="Proteomes" id="UP001152422"/>
    </source>
</evidence>
<keyword evidence="2 3" id="KW-0456">Lyase</keyword>
<reference evidence="5" key="3">
    <citation type="submission" date="2022-05" db="EMBL/GenBank/DDBJ databases">
        <title>Comparative genomics of Staphylococcus equorum isolates.</title>
        <authorList>
            <person name="Luelf R.H."/>
        </authorList>
    </citation>
    <scope>NUCLEOTIDE SEQUENCE</scope>
    <source>
        <strain evidence="5">TMW 2.2497</strain>
    </source>
</reference>
<comment type="pathway">
    <text evidence="3">Quinol/quinone metabolism; menaquinone biosynthesis.</text>
</comment>
<dbReference type="GO" id="GO:0009234">
    <property type="term" value="P:menaquinone biosynthetic process"/>
    <property type="evidence" value="ECO:0007669"/>
    <property type="project" value="UniProtKB-UniRule"/>
</dbReference>
<comment type="similarity">
    <text evidence="3">Belongs to the AB hydrolase superfamily. MenH family.</text>
</comment>
<organism evidence="5 8">
    <name type="scientific">Staphylococcus equorum</name>
    <dbReference type="NCBI Taxonomy" id="246432"/>
    <lineage>
        <taxon>Bacteria</taxon>
        <taxon>Bacillati</taxon>
        <taxon>Bacillota</taxon>
        <taxon>Bacilli</taxon>
        <taxon>Bacillales</taxon>
        <taxon>Staphylococcaceae</taxon>
        <taxon>Staphylococcus</taxon>
    </lineage>
</organism>
<dbReference type="GO" id="GO:0070205">
    <property type="term" value="F:2-succinyl-6-hydroxy-2,4-cyclohexadiene-1-carboxylate synthase activity"/>
    <property type="evidence" value="ECO:0007669"/>
    <property type="project" value="UniProtKB-UniRule"/>
</dbReference>
<dbReference type="SUPFAM" id="SSF53474">
    <property type="entry name" value="alpha/beta-Hydrolases"/>
    <property type="match status" value="1"/>
</dbReference>
<reference evidence="6" key="2">
    <citation type="submission" date="2015-11" db="EMBL/GenBank/DDBJ databases">
        <authorList>
            <person name="Wolfe B.E."/>
        </authorList>
    </citation>
    <scope>NUCLEOTIDE SEQUENCE</scope>
    <source>
        <strain evidence="6">738_7</strain>
    </source>
</reference>
<dbReference type="Pfam" id="PF12697">
    <property type="entry name" value="Abhydrolase_6"/>
    <property type="match status" value="1"/>
</dbReference>
<protein>
    <recommendedName>
        <fullName evidence="3">Putative 2-succinyl-6-hydroxy-2,4-cyclohexadiene-1-carboxylate synthase</fullName>
        <shortName evidence="3">SHCHC synthase</shortName>
        <ecNumber evidence="3">4.2.99.20</ecNumber>
    </recommendedName>
</protein>
<dbReference type="InterPro" id="IPR029058">
    <property type="entry name" value="AB_hydrolase_fold"/>
</dbReference>
<dbReference type="Proteomes" id="UP001152422">
    <property type="component" value="Unassembled WGS sequence"/>
</dbReference>
<comment type="pathway">
    <text evidence="3">Quinol/quinone metabolism; 1,4-dihydroxy-2-naphthoate biosynthesis; 1,4-dihydroxy-2-naphthoate from chorismate: step 3/7.</text>
</comment>
<dbReference type="HAMAP" id="MF_01660">
    <property type="entry name" value="MenH"/>
    <property type="match status" value="1"/>
</dbReference>
<keyword evidence="8" id="KW-1185">Reference proteome</keyword>
<dbReference type="NCBIfam" id="TIGR03695">
    <property type="entry name" value="menH_SHCHC"/>
    <property type="match status" value="1"/>
</dbReference>
<dbReference type="InterPro" id="IPR000073">
    <property type="entry name" value="AB_hydrolase_1"/>
</dbReference>